<sequence length="177" mass="20522">MAIELLKNMSENKYSIKKSCRYDLESFFYVFLVGCLRYGRPSLEPANLNGWYTDDLSQNYHTKRTDITENFETNIIDCFSPSFDAVKDLARDLSKILFGSNLDQFISRPNSVELYSPIIYAFKNVITQIDEGQIKNENLDSPAVKKRTRRTNSKRGLTIKSSRTKSRRGSRLQPRNK</sequence>
<dbReference type="PANTHER" id="PTHR38248:SF2">
    <property type="entry name" value="FUNK1 11"/>
    <property type="match status" value="1"/>
</dbReference>
<accession>A0A9X9MIS7</accession>
<evidence type="ECO:0000256" key="1">
    <source>
        <dbReference type="SAM" id="MobiDB-lite"/>
    </source>
</evidence>
<feature type="compositionally biased region" description="Basic residues" evidence="1">
    <location>
        <begin position="144"/>
        <end position="153"/>
    </location>
</feature>
<gene>
    <name evidence="2" type="ORF">BGT96224V316_LOCUS5030</name>
</gene>
<dbReference type="Proteomes" id="UP000324639">
    <property type="component" value="Chromosome Bgt_-07"/>
</dbReference>
<evidence type="ECO:0000313" key="3">
    <source>
        <dbReference type="Proteomes" id="UP000324639"/>
    </source>
</evidence>
<name>A0A9X9MIS7_BLUGR</name>
<organism evidence="2 3">
    <name type="scientific">Blumeria graminis f. sp. tritici</name>
    <dbReference type="NCBI Taxonomy" id="62690"/>
    <lineage>
        <taxon>Eukaryota</taxon>
        <taxon>Fungi</taxon>
        <taxon>Dikarya</taxon>
        <taxon>Ascomycota</taxon>
        <taxon>Pezizomycotina</taxon>
        <taxon>Leotiomycetes</taxon>
        <taxon>Erysiphales</taxon>
        <taxon>Erysiphaceae</taxon>
        <taxon>Blumeria</taxon>
    </lineage>
</organism>
<dbReference type="PANTHER" id="PTHR38248">
    <property type="entry name" value="FUNK1 6"/>
    <property type="match status" value="1"/>
</dbReference>
<reference evidence="2 3" key="1">
    <citation type="submission" date="2018-08" db="EMBL/GenBank/DDBJ databases">
        <authorList>
            <person name="Muller C M."/>
        </authorList>
    </citation>
    <scope>NUCLEOTIDE SEQUENCE [LARGE SCALE GENOMIC DNA]</scope>
</reference>
<dbReference type="AlphaFoldDB" id="A0A9X9MIS7"/>
<dbReference type="EMBL" id="LR026990">
    <property type="protein sequence ID" value="VDB89345.1"/>
    <property type="molecule type" value="Genomic_DNA"/>
</dbReference>
<feature type="compositionally biased region" description="Basic residues" evidence="1">
    <location>
        <begin position="162"/>
        <end position="177"/>
    </location>
</feature>
<keyword evidence="3" id="KW-1185">Reference proteome</keyword>
<proteinExistence type="predicted"/>
<evidence type="ECO:0000313" key="2">
    <source>
        <dbReference type="EMBL" id="VDB89345.1"/>
    </source>
</evidence>
<feature type="region of interest" description="Disordered" evidence="1">
    <location>
        <begin position="140"/>
        <end position="177"/>
    </location>
</feature>
<protein>
    <submittedName>
        <fullName evidence="2">Bgt-51081</fullName>
    </submittedName>
</protein>